<dbReference type="PANTHER" id="PTHR31973">
    <property type="entry name" value="POLYPROTEIN, PUTATIVE-RELATED"/>
    <property type="match status" value="1"/>
</dbReference>
<feature type="region of interest" description="Disordered" evidence="1">
    <location>
        <begin position="470"/>
        <end position="516"/>
    </location>
</feature>
<protein>
    <recommendedName>
        <fullName evidence="2">PB1-like domain-containing protein</fullName>
    </recommendedName>
</protein>
<dbReference type="AlphaFoldDB" id="A0AA35VDV3"/>
<dbReference type="EMBL" id="OX465077">
    <property type="protein sequence ID" value="CAI9266889.1"/>
    <property type="molecule type" value="Genomic_DNA"/>
</dbReference>
<reference evidence="3" key="1">
    <citation type="submission" date="2023-04" db="EMBL/GenBank/DDBJ databases">
        <authorList>
            <person name="Vijverberg K."/>
            <person name="Xiong W."/>
            <person name="Schranz E."/>
        </authorList>
    </citation>
    <scope>NUCLEOTIDE SEQUENCE</scope>
</reference>
<feature type="compositionally biased region" description="Basic and acidic residues" evidence="1">
    <location>
        <begin position="496"/>
        <end position="516"/>
    </location>
</feature>
<feature type="domain" description="PB1-like" evidence="2">
    <location>
        <begin position="25"/>
        <end position="124"/>
    </location>
</feature>
<evidence type="ECO:0000313" key="4">
    <source>
        <dbReference type="Proteomes" id="UP001177003"/>
    </source>
</evidence>
<dbReference type="PANTHER" id="PTHR31973:SF190">
    <property type="entry name" value="MULE TRANSPOSASE DOMAIN-CONTAINING PROTEIN"/>
    <property type="match status" value="1"/>
</dbReference>
<name>A0AA35VDV3_LACSI</name>
<evidence type="ECO:0000259" key="2">
    <source>
        <dbReference type="Pfam" id="PF26130"/>
    </source>
</evidence>
<proteinExistence type="predicted"/>
<keyword evidence="4" id="KW-1185">Reference proteome</keyword>
<dbReference type="InterPro" id="IPR058594">
    <property type="entry name" value="PB1-like_dom_pln"/>
</dbReference>
<dbReference type="Pfam" id="PF26130">
    <property type="entry name" value="PB1-like"/>
    <property type="match status" value="1"/>
</dbReference>
<sequence length="545" mass="62182">MVQMWEIRPRNQCFDAIRIYEGYPTMFTIELHHGGRFTKFPGISYIEGKLDHIDLVDMDEFSVHELDEVMLKLGYDVPPVIYYHYQLPNGDLEFGLRALGNDIDVLSLAQYIEHHKIIKVYTEHNETKLLTYFMSLRVKPRVIIEEIADDVPTATVGDQDVPNLEWCLVRYETPEYNSNKRLRLVDGSQSCSKKLCFNLEHTATVGDQDAHVEIGNEGANISEHGATVGGQDTHVEIGNEGENVSDQGAPIGDQDTEVHDQDVEYVDKGKGVETENEVVDTKDVEVIDNDEWDSLGEDSDDERRKAILKQMVKEKKCSLGEVHTVTFQCAIATIVPEFEHYMNELNKFDKDAFEWLKKIPPHHWARSHFSGRAGSDILLNNLCEVFKKVMSKAPGPLTPTASKLLERNRRWELNGIPCRHAIATIHEMVVSGDKVGELYTYVNKVYWLQTWNEAYSYTVDPIKGRPMWPKSTCPFQLTPPPHHNQPGRPKTKRKRSADEKYDKQMQNHGADEPEKLTRKFVSVRCGKCNNRGHNSRTCKGQGGNA</sequence>
<accession>A0AA35VDV3</accession>
<gene>
    <name evidence="3" type="ORF">LSALG_LOCUS7410</name>
</gene>
<feature type="region of interest" description="Disordered" evidence="1">
    <location>
        <begin position="526"/>
        <end position="545"/>
    </location>
</feature>
<dbReference type="Proteomes" id="UP001177003">
    <property type="component" value="Chromosome 1"/>
</dbReference>
<organism evidence="3 4">
    <name type="scientific">Lactuca saligna</name>
    <name type="common">Willowleaf lettuce</name>
    <dbReference type="NCBI Taxonomy" id="75948"/>
    <lineage>
        <taxon>Eukaryota</taxon>
        <taxon>Viridiplantae</taxon>
        <taxon>Streptophyta</taxon>
        <taxon>Embryophyta</taxon>
        <taxon>Tracheophyta</taxon>
        <taxon>Spermatophyta</taxon>
        <taxon>Magnoliopsida</taxon>
        <taxon>eudicotyledons</taxon>
        <taxon>Gunneridae</taxon>
        <taxon>Pentapetalae</taxon>
        <taxon>asterids</taxon>
        <taxon>campanulids</taxon>
        <taxon>Asterales</taxon>
        <taxon>Asteraceae</taxon>
        <taxon>Cichorioideae</taxon>
        <taxon>Cichorieae</taxon>
        <taxon>Lactucinae</taxon>
        <taxon>Lactuca</taxon>
    </lineage>
</organism>
<evidence type="ECO:0000313" key="3">
    <source>
        <dbReference type="EMBL" id="CAI9266889.1"/>
    </source>
</evidence>
<evidence type="ECO:0000256" key="1">
    <source>
        <dbReference type="SAM" id="MobiDB-lite"/>
    </source>
</evidence>